<evidence type="ECO:0000313" key="4">
    <source>
        <dbReference type="EMBL" id="MBB5071961.1"/>
    </source>
</evidence>
<dbReference type="Gene3D" id="3.40.50.1820">
    <property type="entry name" value="alpha/beta hydrolase"/>
    <property type="match status" value="1"/>
</dbReference>
<dbReference type="Pfam" id="PF00561">
    <property type="entry name" value="Abhydrolase_1"/>
    <property type="match status" value="1"/>
</dbReference>
<reference evidence="4 5" key="1">
    <citation type="submission" date="2020-08" db="EMBL/GenBank/DDBJ databases">
        <title>Sequencing the genomes of 1000 actinobacteria strains.</title>
        <authorList>
            <person name="Klenk H.-P."/>
        </authorList>
    </citation>
    <scope>NUCLEOTIDE SEQUENCE [LARGE SCALE GENOMIC DNA]</scope>
    <source>
        <strain evidence="4 5">DSM 45582</strain>
    </source>
</reference>
<keyword evidence="1" id="KW-0378">Hydrolase</keyword>
<comment type="caution">
    <text evidence="4">The sequence shown here is derived from an EMBL/GenBank/DDBJ whole genome shotgun (WGS) entry which is preliminary data.</text>
</comment>
<sequence>MTDTAPPARRELRFPSGTGTCHAWLYLPDTDAPADPPPVLVMAHGLGAVKALRLAAFAEYFQAAGYACLVFDYRHFGDSDGQPRELLSVRRQREDWLAAVACARALPEVNGDRVVLWGTSFGGGHAITTAAADPGVVAAIAQCPFTDGLVSARQISPRALARLVAAAAKDQLGRLFGRAPTRVKVAARTGQVGLMDAADVVDGVTGLLEASGFTEAEYRNDVPARVAMEIPFYAPGRRIPEVRCPILFCVCDDDTVAPAAATLRHAARARRGQVVRYPAGHFDIYVGPQFEKVIADQLAFLRTHVPATPPEPRNPEPVALDR</sequence>
<dbReference type="PANTHER" id="PTHR22946">
    <property type="entry name" value="DIENELACTONE HYDROLASE DOMAIN-CONTAINING PROTEIN-RELATED"/>
    <property type="match status" value="1"/>
</dbReference>
<dbReference type="RefSeq" id="WP_184482914.1">
    <property type="nucleotide sequence ID" value="NZ_JACHIV010000001.1"/>
</dbReference>
<protein>
    <recommendedName>
        <fullName evidence="3">AB hydrolase-1 domain-containing protein</fullName>
    </recommendedName>
</protein>
<dbReference type="AlphaFoldDB" id="A0A840NLK9"/>
<dbReference type="InterPro" id="IPR000073">
    <property type="entry name" value="AB_hydrolase_1"/>
</dbReference>
<keyword evidence="5" id="KW-1185">Reference proteome</keyword>
<organism evidence="4 5">
    <name type="scientific">Saccharopolyspora gloriosae</name>
    <dbReference type="NCBI Taxonomy" id="455344"/>
    <lineage>
        <taxon>Bacteria</taxon>
        <taxon>Bacillati</taxon>
        <taxon>Actinomycetota</taxon>
        <taxon>Actinomycetes</taxon>
        <taxon>Pseudonocardiales</taxon>
        <taxon>Pseudonocardiaceae</taxon>
        <taxon>Saccharopolyspora</taxon>
    </lineage>
</organism>
<comment type="similarity">
    <text evidence="2">Belongs to the AB hydrolase superfamily. FUS2 hydrolase family.</text>
</comment>
<evidence type="ECO:0000259" key="3">
    <source>
        <dbReference type="Pfam" id="PF00561"/>
    </source>
</evidence>
<evidence type="ECO:0000256" key="2">
    <source>
        <dbReference type="ARBA" id="ARBA00038115"/>
    </source>
</evidence>
<proteinExistence type="inferred from homology"/>
<accession>A0A840NLK9</accession>
<evidence type="ECO:0000313" key="5">
    <source>
        <dbReference type="Proteomes" id="UP000580474"/>
    </source>
</evidence>
<gene>
    <name evidence="4" type="ORF">BJ969_005049</name>
</gene>
<feature type="domain" description="AB hydrolase-1" evidence="3">
    <location>
        <begin position="38"/>
        <end position="288"/>
    </location>
</feature>
<dbReference type="SUPFAM" id="SSF53474">
    <property type="entry name" value="alpha/beta-Hydrolases"/>
    <property type="match status" value="1"/>
</dbReference>
<dbReference type="InterPro" id="IPR050261">
    <property type="entry name" value="FrsA_esterase"/>
</dbReference>
<dbReference type="EMBL" id="JACHIV010000001">
    <property type="protein sequence ID" value="MBB5071961.1"/>
    <property type="molecule type" value="Genomic_DNA"/>
</dbReference>
<name>A0A840NLK9_9PSEU</name>
<dbReference type="InterPro" id="IPR029058">
    <property type="entry name" value="AB_hydrolase_fold"/>
</dbReference>
<dbReference type="GO" id="GO:0052689">
    <property type="term" value="F:carboxylic ester hydrolase activity"/>
    <property type="evidence" value="ECO:0007669"/>
    <property type="project" value="UniProtKB-ARBA"/>
</dbReference>
<dbReference type="Proteomes" id="UP000580474">
    <property type="component" value="Unassembled WGS sequence"/>
</dbReference>
<evidence type="ECO:0000256" key="1">
    <source>
        <dbReference type="ARBA" id="ARBA00022801"/>
    </source>
</evidence>
<dbReference type="PANTHER" id="PTHR22946:SF9">
    <property type="entry name" value="POLYKETIDE TRANSFERASE AF380"/>
    <property type="match status" value="1"/>
</dbReference>